<evidence type="ECO:0000313" key="1">
    <source>
        <dbReference type="EMBL" id="MFD1399004.1"/>
    </source>
</evidence>
<protein>
    <recommendedName>
        <fullName evidence="3">Cyclophilin-like domain-containing protein</fullName>
    </recommendedName>
</protein>
<keyword evidence="2" id="KW-1185">Reference proteome</keyword>
<reference evidence="2" key="1">
    <citation type="journal article" date="2019" name="Int. J. Syst. Evol. Microbiol.">
        <title>The Global Catalogue of Microorganisms (GCM) 10K type strain sequencing project: providing services to taxonomists for standard genome sequencing and annotation.</title>
        <authorList>
            <consortium name="The Broad Institute Genomics Platform"/>
            <consortium name="The Broad Institute Genome Sequencing Center for Infectious Disease"/>
            <person name="Wu L."/>
            <person name="Ma J."/>
        </authorList>
    </citation>
    <scope>NUCLEOTIDE SEQUENCE [LARGE SCALE GENOMIC DNA]</scope>
    <source>
        <strain evidence="2">CCM 9110</strain>
    </source>
</reference>
<comment type="caution">
    <text evidence="1">The sequence shown here is derived from an EMBL/GenBank/DDBJ whole genome shotgun (WGS) entry which is preliminary data.</text>
</comment>
<proteinExistence type="predicted"/>
<dbReference type="EMBL" id="JBHTOA010000030">
    <property type="protein sequence ID" value="MFD1399004.1"/>
    <property type="molecule type" value="Genomic_DNA"/>
</dbReference>
<dbReference type="RefSeq" id="WP_204118197.1">
    <property type="nucleotide sequence ID" value="NZ_BOLV01000003.1"/>
</dbReference>
<organism evidence="1 2">
    <name type="scientific">Lacticaseibacillus suilingensis</name>
    <dbReference type="NCBI Taxonomy" id="2799577"/>
    <lineage>
        <taxon>Bacteria</taxon>
        <taxon>Bacillati</taxon>
        <taxon>Bacillota</taxon>
        <taxon>Bacilli</taxon>
        <taxon>Lactobacillales</taxon>
        <taxon>Lactobacillaceae</taxon>
        <taxon>Lacticaseibacillus</taxon>
    </lineage>
</organism>
<dbReference type="Proteomes" id="UP001597199">
    <property type="component" value="Unassembled WGS sequence"/>
</dbReference>
<gene>
    <name evidence="1" type="ORF">ACFQ41_06755</name>
</gene>
<sequence length="81" mass="8885">MEFKVTLMVSKNPVTLWWDDGLKTDTPAALEYLREVAPLTTVKVPTPNTAKQGFDLNDCEETFNGLVSMGANVEVAPQTQA</sequence>
<accession>A0ABW4BET7</accession>
<evidence type="ECO:0008006" key="3">
    <source>
        <dbReference type="Google" id="ProtNLM"/>
    </source>
</evidence>
<name>A0ABW4BET7_9LACO</name>
<evidence type="ECO:0000313" key="2">
    <source>
        <dbReference type="Proteomes" id="UP001597199"/>
    </source>
</evidence>